<dbReference type="GO" id="GO:0005886">
    <property type="term" value="C:plasma membrane"/>
    <property type="evidence" value="ECO:0007669"/>
    <property type="project" value="UniProtKB-SubCell"/>
</dbReference>
<feature type="transmembrane region" description="Helical" evidence="9">
    <location>
        <begin position="44"/>
        <end position="63"/>
    </location>
</feature>
<dbReference type="GO" id="GO:0015128">
    <property type="term" value="F:gluconate transmembrane transporter activity"/>
    <property type="evidence" value="ECO:0007669"/>
    <property type="project" value="InterPro"/>
</dbReference>
<keyword evidence="6 9" id="KW-0472">Membrane</keyword>
<accession>A0A1M7KW34</accession>
<dbReference type="STRING" id="134849.SAMN05443668_1011278"/>
<name>A0A1M7KW34_9ACTN</name>
<evidence type="ECO:0000256" key="3">
    <source>
        <dbReference type="ARBA" id="ARBA00022475"/>
    </source>
</evidence>
<keyword evidence="11" id="KW-1185">Reference proteome</keyword>
<feature type="region of interest" description="Disordered" evidence="8">
    <location>
        <begin position="231"/>
        <end position="262"/>
    </location>
</feature>
<evidence type="ECO:0000256" key="7">
    <source>
        <dbReference type="ARBA" id="ARBA00049663"/>
    </source>
</evidence>
<dbReference type="PANTHER" id="PTHR30354">
    <property type="entry name" value="GNT FAMILY GLUCONATE TRANSPORTER"/>
    <property type="match status" value="1"/>
</dbReference>
<dbReference type="InterPro" id="IPR003474">
    <property type="entry name" value="Glcn_transporter"/>
</dbReference>
<sequence length="503" mass="50880">MHVATVLAADAPDPASSDARLIIAALIGVAAIIVLITWVKLHPFVALTVGAIGLGLGAGLPALDTAESFSSGFGATMASVGLLIGLGAMFGKLLADSGGADQIVDTIIGRARPAALPWLMALVGAIIGLPMFFEIGVVLLIPVIILVARRSGLPLFRIAVPTLAGLSVMHGLVPPHPGPLVAVDALDANLGLTLALGILVAVPTVIISGPVFSRWAARWVDVPVPDLFTTDQDRPADGSAGRTAGRAGHDVEDAADASSGTDDYRGAAVATAERPIVETRQRPSFGVTLGCILLPVVLMLAKAIADVVAPDAETPLHDAIDFVGTPLIALTIALLVGIVALGRGGGMDRGAIASSLGDSLPPIAGILLIVGAGGGLKQVLIDTGLAQIIADAVEGSALPVLLLAWIVAVLIRVATGSATVATVTASGILAPVAADLPNTHVSLMVLAIGAGSLFLSHVNDAGFWMIKEYMGTTVGETLKTWTVMECLISVCGLIGVLLLSLVI</sequence>
<feature type="transmembrane region" description="Helical" evidence="9">
    <location>
        <begin position="21"/>
        <end position="38"/>
    </location>
</feature>
<dbReference type="PIRSF" id="PIRSF002746">
    <property type="entry name" value="Gluconate_transporter"/>
    <property type="match status" value="1"/>
</dbReference>
<comment type="similarity">
    <text evidence="7">Belongs to the GntP permease family.</text>
</comment>
<keyword evidence="2" id="KW-0813">Transport</keyword>
<feature type="transmembrane region" description="Helical" evidence="9">
    <location>
        <begin position="441"/>
        <end position="458"/>
    </location>
</feature>
<keyword evidence="3" id="KW-1003">Cell membrane</keyword>
<feature type="transmembrane region" description="Helical" evidence="9">
    <location>
        <begin position="284"/>
        <end position="305"/>
    </location>
</feature>
<evidence type="ECO:0000313" key="11">
    <source>
        <dbReference type="Proteomes" id="UP000184440"/>
    </source>
</evidence>
<organism evidence="10 11">
    <name type="scientific">Cryptosporangium aurantiacum</name>
    <dbReference type="NCBI Taxonomy" id="134849"/>
    <lineage>
        <taxon>Bacteria</taxon>
        <taxon>Bacillati</taxon>
        <taxon>Actinomycetota</taxon>
        <taxon>Actinomycetes</taxon>
        <taxon>Cryptosporangiales</taxon>
        <taxon>Cryptosporangiaceae</taxon>
        <taxon>Cryptosporangium</taxon>
    </lineage>
</organism>
<feature type="transmembrane region" description="Helical" evidence="9">
    <location>
        <begin position="75"/>
        <end position="95"/>
    </location>
</feature>
<feature type="transmembrane region" description="Helical" evidence="9">
    <location>
        <begin position="155"/>
        <end position="173"/>
    </location>
</feature>
<evidence type="ECO:0000256" key="8">
    <source>
        <dbReference type="SAM" id="MobiDB-lite"/>
    </source>
</evidence>
<feature type="transmembrane region" description="Helical" evidence="9">
    <location>
        <begin position="115"/>
        <end position="148"/>
    </location>
</feature>
<keyword evidence="5 9" id="KW-1133">Transmembrane helix</keyword>
<feature type="transmembrane region" description="Helical" evidence="9">
    <location>
        <begin position="325"/>
        <end position="342"/>
    </location>
</feature>
<evidence type="ECO:0000256" key="9">
    <source>
        <dbReference type="SAM" id="Phobius"/>
    </source>
</evidence>
<evidence type="ECO:0000256" key="6">
    <source>
        <dbReference type="ARBA" id="ARBA00023136"/>
    </source>
</evidence>
<dbReference type="Proteomes" id="UP000184440">
    <property type="component" value="Unassembled WGS sequence"/>
</dbReference>
<protein>
    <submittedName>
        <fullName evidence="10">Gluconate:H+ symporter, GntP family</fullName>
    </submittedName>
</protein>
<evidence type="ECO:0000256" key="5">
    <source>
        <dbReference type="ARBA" id="ARBA00022989"/>
    </source>
</evidence>
<dbReference type="PANTHER" id="PTHR30354:SF22">
    <property type="entry name" value="HIGH-AFFINITY GLUCONATE TRANSPORTER"/>
    <property type="match status" value="1"/>
</dbReference>
<reference evidence="10 11" key="1">
    <citation type="submission" date="2016-11" db="EMBL/GenBank/DDBJ databases">
        <authorList>
            <person name="Jaros S."/>
            <person name="Januszkiewicz K."/>
            <person name="Wedrychowicz H."/>
        </authorList>
    </citation>
    <scope>NUCLEOTIDE SEQUENCE [LARGE SCALE GENOMIC DNA]</scope>
    <source>
        <strain evidence="10 11">DSM 46144</strain>
    </source>
</reference>
<evidence type="ECO:0000256" key="2">
    <source>
        <dbReference type="ARBA" id="ARBA00022448"/>
    </source>
</evidence>
<comment type="subcellular location">
    <subcellularLocation>
        <location evidence="1">Cell membrane</location>
        <topology evidence="1">Multi-pass membrane protein</topology>
    </subcellularLocation>
</comment>
<feature type="transmembrane region" description="Helical" evidence="9">
    <location>
        <begin position="193"/>
        <end position="212"/>
    </location>
</feature>
<evidence type="ECO:0000256" key="4">
    <source>
        <dbReference type="ARBA" id="ARBA00022692"/>
    </source>
</evidence>
<gene>
    <name evidence="10" type="ORF">SAMN05443668_1011278</name>
</gene>
<dbReference type="OrthoDB" id="4325159at2"/>
<evidence type="ECO:0000256" key="1">
    <source>
        <dbReference type="ARBA" id="ARBA00004651"/>
    </source>
</evidence>
<dbReference type="RefSeq" id="WP_073252316.1">
    <property type="nucleotide sequence ID" value="NZ_FRCS01000001.1"/>
</dbReference>
<dbReference type="AlphaFoldDB" id="A0A1M7KW34"/>
<keyword evidence="4 9" id="KW-0812">Transmembrane</keyword>
<feature type="transmembrane region" description="Helical" evidence="9">
    <location>
        <begin position="478"/>
        <end position="502"/>
    </location>
</feature>
<dbReference type="Pfam" id="PF02447">
    <property type="entry name" value="GntP_permease"/>
    <property type="match status" value="2"/>
</dbReference>
<evidence type="ECO:0000313" key="10">
    <source>
        <dbReference type="EMBL" id="SHM69730.1"/>
    </source>
</evidence>
<dbReference type="EMBL" id="FRCS01000001">
    <property type="protein sequence ID" value="SHM69730.1"/>
    <property type="molecule type" value="Genomic_DNA"/>
</dbReference>
<proteinExistence type="inferred from homology"/>